<dbReference type="PANTHER" id="PTHR45875">
    <property type="entry name" value="METHYLTRANSFERASE N6AMT1"/>
    <property type="match status" value="1"/>
</dbReference>
<gene>
    <name evidence="6" type="ORF">ABT322_33645</name>
</gene>
<sequence>MGSVNFKVLPGVYAPQEDTALLAGALSDESLPPGAAVLDVGTGSGALALAAARLGGRVTAVDVSRRAVWAARLNAARAGVRVRVLRGNLFTPVRGESFDLVLANPPYVPAPGGGHRPRGAARAWDAGHDGRLVLDRICREAPALLRPAGVLLLVQSALSDPEQTVGHLRAAGLKAAVIRRQRIAFGPVVRGRERWLRQRGLLSQADNEEELVVVRAELPV</sequence>
<dbReference type="InterPro" id="IPR052190">
    <property type="entry name" value="Euk-Arch_PrmC-MTase"/>
</dbReference>
<evidence type="ECO:0000313" key="7">
    <source>
        <dbReference type="Proteomes" id="UP001490330"/>
    </source>
</evidence>
<dbReference type="SUPFAM" id="SSF53335">
    <property type="entry name" value="S-adenosyl-L-methionine-dependent methyltransferases"/>
    <property type="match status" value="1"/>
</dbReference>
<dbReference type="EMBL" id="JBEPCV010000048">
    <property type="protein sequence ID" value="MER6908587.1"/>
    <property type="molecule type" value="Genomic_DNA"/>
</dbReference>
<comment type="caution">
    <text evidence="6">The sequence shown here is derived from an EMBL/GenBank/DDBJ whole genome shotgun (WGS) entry which is preliminary data.</text>
</comment>
<proteinExistence type="inferred from homology"/>
<keyword evidence="4" id="KW-0949">S-adenosyl-L-methionine</keyword>
<evidence type="ECO:0000256" key="2">
    <source>
        <dbReference type="ARBA" id="ARBA00022603"/>
    </source>
</evidence>
<dbReference type="InterPro" id="IPR029063">
    <property type="entry name" value="SAM-dependent_MTases_sf"/>
</dbReference>
<dbReference type="EC" id="2.1.1.-" evidence="6"/>
<dbReference type="Gene3D" id="3.40.50.150">
    <property type="entry name" value="Vaccinia Virus protein VP39"/>
    <property type="match status" value="1"/>
</dbReference>
<dbReference type="InterPro" id="IPR007848">
    <property type="entry name" value="Small_mtfrase_dom"/>
</dbReference>
<reference evidence="6 7" key="1">
    <citation type="submission" date="2024-06" db="EMBL/GenBank/DDBJ databases">
        <title>The Natural Products Discovery Center: Release of the First 8490 Sequenced Strains for Exploring Actinobacteria Biosynthetic Diversity.</title>
        <authorList>
            <person name="Kalkreuter E."/>
            <person name="Kautsar S.A."/>
            <person name="Yang D."/>
            <person name="Bader C.D."/>
            <person name="Teijaro C.N."/>
            <person name="Fluegel L."/>
            <person name="Davis C.M."/>
            <person name="Simpson J.R."/>
            <person name="Lauterbach L."/>
            <person name="Steele A.D."/>
            <person name="Gui C."/>
            <person name="Meng S."/>
            <person name="Li G."/>
            <person name="Viehrig K."/>
            <person name="Ye F."/>
            <person name="Su P."/>
            <person name="Kiefer A.F."/>
            <person name="Nichols A."/>
            <person name="Cepeda A.J."/>
            <person name="Yan W."/>
            <person name="Fan B."/>
            <person name="Jiang Y."/>
            <person name="Adhikari A."/>
            <person name="Zheng C.-J."/>
            <person name="Schuster L."/>
            <person name="Cowan T.M."/>
            <person name="Smanski M.J."/>
            <person name="Chevrette M.G."/>
            <person name="De Carvalho L.P.S."/>
            <person name="Shen B."/>
        </authorList>
    </citation>
    <scope>NUCLEOTIDE SEQUENCE [LARGE SCALE GENOMIC DNA]</scope>
    <source>
        <strain evidence="6 7">NPDC000632</strain>
    </source>
</reference>
<keyword evidence="3 6" id="KW-0808">Transferase</keyword>
<dbReference type="PROSITE" id="PS00092">
    <property type="entry name" value="N6_MTASE"/>
    <property type="match status" value="1"/>
</dbReference>
<accession>A0ABV1VQ34</accession>
<evidence type="ECO:0000256" key="3">
    <source>
        <dbReference type="ARBA" id="ARBA00022679"/>
    </source>
</evidence>
<dbReference type="GO" id="GO:0032259">
    <property type="term" value="P:methylation"/>
    <property type="evidence" value="ECO:0007669"/>
    <property type="project" value="UniProtKB-KW"/>
</dbReference>
<dbReference type="NCBIfam" id="TIGR00537">
    <property type="entry name" value="hemK_rel_arch"/>
    <property type="match status" value="1"/>
</dbReference>
<dbReference type="Proteomes" id="UP001490330">
    <property type="component" value="Unassembled WGS sequence"/>
</dbReference>
<evidence type="ECO:0000256" key="4">
    <source>
        <dbReference type="ARBA" id="ARBA00022691"/>
    </source>
</evidence>
<comment type="similarity">
    <text evidence="1">Belongs to the eukaryotic/archaeal PrmC-related family.</text>
</comment>
<dbReference type="PANTHER" id="PTHR45875:SF1">
    <property type="entry name" value="METHYLTRANSFERASE N6AMT1"/>
    <property type="match status" value="1"/>
</dbReference>
<evidence type="ECO:0000256" key="1">
    <source>
        <dbReference type="ARBA" id="ARBA00006149"/>
    </source>
</evidence>
<dbReference type="GO" id="GO:0008168">
    <property type="term" value="F:methyltransferase activity"/>
    <property type="evidence" value="ECO:0007669"/>
    <property type="project" value="UniProtKB-KW"/>
</dbReference>
<feature type="domain" description="Methyltransferase small" evidence="5">
    <location>
        <begin position="5"/>
        <end position="107"/>
    </location>
</feature>
<dbReference type="InterPro" id="IPR002052">
    <property type="entry name" value="DNA_methylase_N6_adenine_CS"/>
</dbReference>
<keyword evidence="7" id="KW-1185">Reference proteome</keyword>
<organism evidence="6 7">
    <name type="scientific">Streptomyces flaveolus</name>
    <dbReference type="NCBI Taxonomy" id="67297"/>
    <lineage>
        <taxon>Bacteria</taxon>
        <taxon>Bacillati</taxon>
        <taxon>Actinomycetota</taxon>
        <taxon>Actinomycetes</taxon>
        <taxon>Kitasatosporales</taxon>
        <taxon>Streptomycetaceae</taxon>
        <taxon>Streptomyces</taxon>
    </lineage>
</organism>
<dbReference type="CDD" id="cd02440">
    <property type="entry name" value="AdoMet_MTases"/>
    <property type="match status" value="1"/>
</dbReference>
<dbReference type="RefSeq" id="WP_318215743.1">
    <property type="nucleotide sequence ID" value="NZ_JBEPCO010000002.1"/>
</dbReference>
<dbReference type="Pfam" id="PF05175">
    <property type="entry name" value="MTS"/>
    <property type="match status" value="1"/>
</dbReference>
<evidence type="ECO:0000313" key="6">
    <source>
        <dbReference type="EMBL" id="MER6908587.1"/>
    </source>
</evidence>
<evidence type="ECO:0000259" key="5">
    <source>
        <dbReference type="Pfam" id="PF05175"/>
    </source>
</evidence>
<name>A0ABV1VQ34_9ACTN</name>
<keyword evidence="2 6" id="KW-0489">Methyltransferase</keyword>
<protein>
    <submittedName>
        <fullName evidence="6">HemK2/MTQ2 family protein methyltransferase</fullName>
        <ecNumber evidence="6">2.1.1.-</ecNumber>
    </submittedName>
</protein>
<dbReference type="InterPro" id="IPR004557">
    <property type="entry name" value="PrmC-related"/>
</dbReference>